<dbReference type="EMBL" id="JAGKSQ010000015">
    <property type="protein sequence ID" value="MBP3953517.1"/>
    <property type="molecule type" value="Genomic_DNA"/>
</dbReference>
<evidence type="ECO:0000313" key="2">
    <source>
        <dbReference type="Proteomes" id="UP000678228"/>
    </source>
</evidence>
<protein>
    <submittedName>
        <fullName evidence="1">Uncharacterized protein</fullName>
    </submittedName>
</protein>
<proteinExistence type="predicted"/>
<comment type="caution">
    <text evidence="1">The sequence shown here is derived from an EMBL/GenBank/DDBJ whole genome shotgun (WGS) entry which is preliminary data.</text>
</comment>
<organism evidence="1 2">
    <name type="scientific">Halalkalibacter suaedae</name>
    <dbReference type="NCBI Taxonomy" id="2822140"/>
    <lineage>
        <taxon>Bacteria</taxon>
        <taxon>Bacillati</taxon>
        <taxon>Bacillota</taxon>
        <taxon>Bacilli</taxon>
        <taxon>Bacillales</taxon>
        <taxon>Bacillaceae</taxon>
        <taxon>Halalkalibacter</taxon>
    </lineage>
</organism>
<sequence>MELTDSLWKVSVSIVAVILLGACSSTESVQHIEVFITPTFTEQDNSISEVSGYKKVNSITTIEEGKNHLKTDQKQVEDFYDLDGQYLKTEI</sequence>
<keyword evidence="2" id="KW-1185">Reference proteome</keyword>
<name>A0A941AR20_9BACI</name>
<reference evidence="1" key="1">
    <citation type="submission" date="2021-03" db="EMBL/GenBank/DDBJ databases">
        <title>Bacillus suaedae sp. nov., isolated from Suaeda aralocaspica.</title>
        <authorList>
            <person name="Lei R.F.R."/>
        </authorList>
    </citation>
    <scope>NUCLEOTIDE SEQUENCE</scope>
    <source>
        <strain evidence="1">YZJH907-2</strain>
    </source>
</reference>
<gene>
    <name evidence="1" type="ORF">J7W16_20645</name>
</gene>
<accession>A0A941AR20</accession>
<dbReference type="RefSeq" id="WP_210599372.1">
    <property type="nucleotide sequence ID" value="NZ_JAGKSQ010000015.1"/>
</dbReference>
<dbReference type="AlphaFoldDB" id="A0A941AR20"/>
<dbReference type="Proteomes" id="UP000678228">
    <property type="component" value="Unassembled WGS sequence"/>
</dbReference>
<evidence type="ECO:0000313" key="1">
    <source>
        <dbReference type="EMBL" id="MBP3953517.1"/>
    </source>
</evidence>